<dbReference type="InterPro" id="IPR051675">
    <property type="entry name" value="Endo/Exo/Phosphatase_dom_1"/>
</dbReference>
<organism evidence="2 3">
    <name type="scientific">Saccharophagus degradans</name>
    <dbReference type="NCBI Taxonomy" id="86304"/>
    <lineage>
        <taxon>Bacteria</taxon>
        <taxon>Pseudomonadati</taxon>
        <taxon>Pseudomonadota</taxon>
        <taxon>Gammaproteobacteria</taxon>
        <taxon>Cellvibrionales</taxon>
        <taxon>Cellvibrionaceae</taxon>
        <taxon>Saccharophagus</taxon>
    </lineage>
</organism>
<keyword evidence="1" id="KW-0732">Signal</keyword>
<evidence type="ECO:0000313" key="2">
    <source>
        <dbReference type="EMBL" id="MDO6421047.1"/>
    </source>
</evidence>
<dbReference type="EMBL" id="JAUOPB010000001">
    <property type="protein sequence ID" value="MDO6421047.1"/>
    <property type="molecule type" value="Genomic_DNA"/>
</dbReference>
<dbReference type="Gene3D" id="1.10.150.280">
    <property type="entry name" value="AF1531-like domain"/>
    <property type="match status" value="1"/>
</dbReference>
<dbReference type="AlphaFoldDB" id="A0AAW7X3C1"/>
<proteinExistence type="predicted"/>
<reference evidence="2" key="1">
    <citation type="submission" date="2023-07" db="EMBL/GenBank/DDBJ databases">
        <title>Genome content predicts the carbon catabolic preferences of heterotrophic bacteria.</title>
        <authorList>
            <person name="Gralka M."/>
        </authorList>
    </citation>
    <scope>NUCLEOTIDE SEQUENCE</scope>
    <source>
        <strain evidence="2">I3M17_2</strain>
    </source>
</reference>
<dbReference type="PANTHER" id="PTHR21180:SF32">
    <property type="entry name" value="ENDONUCLEASE_EXONUCLEASE_PHOSPHATASE FAMILY DOMAIN-CONTAINING PROTEIN 1"/>
    <property type="match status" value="1"/>
</dbReference>
<dbReference type="GO" id="GO:0015627">
    <property type="term" value="C:type II protein secretion system complex"/>
    <property type="evidence" value="ECO:0007669"/>
    <property type="project" value="TreeGrafter"/>
</dbReference>
<keyword evidence="2" id="KW-0238">DNA-binding</keyword>
<sequence>MSNKKSLVANASLLGRFLKAGSAMLAVCAFLVAGQAVAAPEAETEQPAAETQQVVNTVNINKADAEAIATALVGVGKAKAEAIVAYRTQHGEFTSIEQLAEVKGIGEATVAKNKSRLTL</sequence>
<dbReference type="GO" id="GO:0003677">
    <property type="term" value="F:DNA binding"/>
    <property type="evidence" value="ECO:0007669"/>
    <property type="project" value="UniProtKB-KW"/>
</dbReference>
<evidence type="ECO:0000313" key="3">
    <source>
        <dbReference type="Proteomes" id="UP001169760"/>
    </source>
</evidence>
<dbReference type="GO" id="GO:0015628">
    <property type="term" value="P:protein secretion by the type II secretion system"/>
    <property type="evidence" value="ECO:0007669"/>
    <property type="project" value="TreeGrafter"/>
</dbReference>
<evidence type="ECO:0000256" key="1">
    <source>
        <dbReference type="SAM" id="SignalP"/>
    </source>
</evidence>
<dbReference type="SUPFAM" id="SSF47781">
    <property type="entry name" value="RuvA domain 2-like"/>
    <property type="match status" value="1"/>
</dbReference>
<accession>A0AAW7X3C1</accession>
<dbReference type="InterPro" id="IPR010994">
    <property type="entry name" value="RuvA_2-like"/>
</dbReference>
<dbReference type="InterPro" id="IPR004509">
    <property type="entry name" value="Competence_ComEA_HhH"/>
</dbReference>
<feature type="signal peptide" evidence="1">
    <location>
        <begin position="1"/>
        <end position="38"/>
    </location>
</feature>
<name>A0AAW7X3C1_9GAMM</name>
<dbReference type="Proteomes" id="UP001169760">
    <property type="component" value="Unassembled WGS sequence"/>
</dbReference>
<feature type="chain" id="PRO_5043353250" evidence="1">
    <location>
        <begin position="39"/>
        <end position="119"/>
    </location>
</feature>
<gene>
    <name evidence="2" type="ORF">Q4521_01030</name>
</gene>
<dbReference type="NCBIfam" id="TIGR00426">
    <property type="entry name" value="competence protein ComEA helix-hairpin-helix repeat region"/>
    <property type="match status" value="1"/>
</dbReference>
<dbReference type="Pfam" id="PF12836">
    <property type="entry name" value="HHH_3"/>
    <property type="match status" value="1"/>
</dbReference>
<dbReference type="RefSeq" id="WP_303490233.1">
    <property type="nucleotide sequence ID" value="NZ_JAUOPB010000001.1"/>
</dbReference>
<comment type="caution">
    <text evidence="2">The sequence shown here is derived from an EMBL/GenBank/DDBJ whole genome shotgun (WGS) entry which is preliminary data.</text>
</comment>
<protein>
    <submittedName>
        <fullName evidence="2">ComEA family DNA-binding protein</fullName>
    </submittedName>
</protein>
<dbReference type="PANTHER" id="PTHR21180">
    <property type="entry name" value="ENDONUCLEASE/EXONUCLEASE/PHOSPHATASE FAMILY DOMAIN-CONTAINING PROTEIN 1"/>
    <property type="match status" value="1"/>
</dbReference>